<dbReference type="OrthoDB" id="2037060at2"/>
<proteinExistence type="predicted"/>
<protein>
    <submittedName>
        <fullName evidence="1">Uncharacterized protein</fullName>
    </submittedName>
</protein>
<accession>A0A174JGB4</accession>
<dbReference type="Proteomes" id="UP000095712">
    <property type="component" value="Unassembled WGS sequence"/>
</dbReference>
<reference evidence="1 2" key="1">
    <citation type="submission" date="2015-09" db="EMBL/GenBank/DDBJ databases">
        <authorList>
            <consortium name="Pathogen Informatics"/>
        </authorList>
    </citation>
    <scope>NUCLEOTIDE SEQUENCE [LARGE SCALE GENOMIC DNA]</scope>
    <source>
        <strain evidence="1 2">2789STDY5834911</strain>
    </source>
</reference>
<evidence type="ECO:0000313" key="1">
    <source>
        <dbReference type="EMBL" id="CUO97246.1"/>
    </source>
</evidence>
<dbReference type="EMBL" id="CZAW01000001">
    <property type="protein sequence ID" value="CUO97246.1"/>
    <property type="molecule type" value="Genomic_DNA"/>
</dbReference>
<organism evidence="1 2">
    <name type="scientific">Blautia wexlerae</name>
    <dbReference type="NCBI Taxonomy" id="418240"/>
    <lineage>
        <taxon>Bacteria</taxon>
        <taxon>Bacillati</taxon>
        <taxon>Bacillota</taxon>
        <taxon>Clostridia</taxon>
        <taxon>Lachnospirales</taxon>
        <taxon>Lachnospiraceae</taxon>
        <taxon>Blautia</taxon>
    </lineage>
</organism>
<evidence type="ECO:0000313" key="2">
    <source>
        <dbReference type="Proteomes" id="UP000095712"/>
    </source>
</evidence>
<sequence length="360" mass="42338">MSELAEVERLISILVMQEDAETIYSLIQTERNPIFSMEIIPYYALFVQSCQEFIGKNSLPELIAKDLRDIRNHIKGYACSFGKTQKRVAFVDDTQNRDFKEQLKFEFLKKINIHLNLGTYWTDDKKVIGNTQQLADFLAVESMFDPKLKEKNYQMGYQIGSFVSSIRDGFANSFNYHPIIERKYTSVAVNYYCDINTNKKNDLFSKELSKEINLFYLHLLCNMNFVKHILKPLFTDGNTWVFRVEYIVTYYTLHALERLKNHCESNKDIVVEMKDISDISKDGNKIFKTQLRNCMMHYNLENAEVITLKNIDKPFYGIIENCFDGMSYQDYLSDLHSLSDKIINYLETRFDFSNVKLEKL</sequence>
<gene>
    <name evidence="1" type="ORF">ERS852523_00114</name>
</gene>
<dbReference type="RefSeq" id="WP_055148990.1">
    <property type="nucleotide sequence ID" value="NZ_CZAW01000001.1"/>
</dbReference>
<name>A0A174JGB4_9FIRM</name>
<dbReference type="AlphaFoldDB" id="A0A174JGB4"/>